<evidence type="ECO:0000256" key="1">
    <source>
        <dbReference type="SAM" id="MobiDB-lite"/>
    </source>
</evidence>
<dbReference type="EMBL" id="BTSY01000004">
    <property type="protein sequence ID" value="GMT24952.1"/>
    <property type="molecule type" value="Genomic_DNA"/>
</dbReference>
<comment type="caution">
    <text evidence="2">The sequence shown here is derived from an EMBL/GenBank/DDBJ whole genome shotgun (WGS) entry which is preliminary data.</text>
</comment>
<feature type="region of interest" description="Disordered" evidence="1">
    <location>
        <begin position="621"/>
        <end position="660"/>
    </location>
</feature>
<keyword evidence="3" id="KW-1185">Reference proteome</keyword>
<evidence type="ECO:0000313" key="3">
    <source>
        <dbReference type="Proteomes" id="UP001432322"/>
    </source>
</evidence>
<feature type="region of interest" description="Disordered" evidence="1">
    <location>
        <begin position="448"/>
        <end position="545"/>
    </location>
</feature>
<protein>
    <recommendedName>
        <fullName evidence="4">Tudor domain-containing protein</fullName>
    </recommendedName>
</protein>
<feature type="compositionally biased region" description="Low complexity" evidence="1">
    <location>
        <begin position="505"/>
        <end position="514"/>
    </location>
</feature>
<reference evidence="2" key="1">
    <citation type="submission" date="2023-10" db="EMBL/GenBank/DDBJ databases">
        <title>Genome assembly of Pristionchus species.</title>
        <authorList>
            <person name="Yoshida K."/>
            <person name="Sommer R.J."/>
        </authorList>
    </citation>
    <scope>NUCLEOTIDE SEQUENCE</scope>
    <source>
        <strain evidence="2">RS5133</strain>
    </source>
</reference>
<sequence length="660" mass="74936">VVVEATRVAFLIWVKSLSGTVSISRSFRTQGLAPGTFVRVSLSNNGTTVSRLEKVPRKATVFAKDLELKIKIRTIFPPAKLIDKSGLKLYSPEIGLVTVNETWRALFITAGQQKPTVYSCSTEWSTSLREFVLLGNQQLSPVIEEAHSPTYLDLLIQSPWADMVEPHAQAKPMLEHVLEHYLDRYTRSDGESSSDEERCPSTAEDYEKSGVLLERHSYKENYWQCYLPDQPEIRDQFVDISEKCMIGSRRPFPGATVQIKLTDYYTGIKNWQVVDHDPSIIPEIILDQKKPSSGQGFVDSNTPYVEWPWLNIAAVKEKMVMLGSREVTRLFNKRVHDVYDYDNVLGTLEEGAVVRVLVKFSRLKQPGWPEYRRDAWVVKRVAKGEMELPESRSGRKRRKAIAQAHREFQYVEYAGDRDWRDNQLLSCYRLRMWELLDEEKAMAEEEEERRKEERRREEMAFVQHKLEESRVDKDAETPAAPLPTSVRVRDASPTPSHQSDSSCATQTTVRSVVPRPTPPLVSAQNIDNQSINQSPKRPQSVDGATYHSCNRSTIARSIRSLPVFGANMSNKSINRTTAAVRPTSPSAQSTGESIYHSVNESMNLSDDDDLSINEPIYRSANQSINQSVDRSEHSSRDTGYSSNKENQAAVTGREIIGCER</sequence>
<feature type="compositionally biased region" description="Basic and acidic residues" evidence="1">
    <location>
        <begin position="448"/>
        <end position="476"/>
    </location>
</feature>
<dbReference type="AlphaFoldDB" id="A0AAV5VZD1"/>
<feature type="compositionally biased region" description="Polar residues" evidence="1">
    <location>
        <begin position="523"/>
        <end position="537"/>
    </location>
</feature>
<proteinExistence type="predicted"/>
<organism evidence="2 3">
    <name type="scientific">Pristionchus fissidentatus</name>
    <dbReference type="NCBI Taxonomy" id="1538716"/>
    <lineage>
        <taxon>Eukaryota</taxon>
        <taxon>Metazoa</taxon>
        <taxon>Ecdysozoa</taxon>
        <taxon>Nematoda</taxon>
        <taxon>Chromadorea</taxon>
        <taxon>Rhabditida</taxon>
        <taxon>Rhabditina</taxon>
        <taxon>Diplogasteromorpha</taxon>
        <taxon>Diplogasteroidea</taxon>
        <taxon>Neodiplogasteridae</taxon>
        <taxon>Pristionchus</taxon>
    </lineage>
</organism>
<feature type="compositionally biased region" description="Polar residues" evidence="1">
    <location>
        <begin position="493"/>
        <end position="504"/>
    </location>
</feature>
<evidence type="ECO:0000313" key="2">
    <source>
        <dbReference type="EMBL" id="GMT24952.1"/>
    </source>
</evidence>
<evidence type="ECO:0008006" key="4">
    <source>
        <dbReference type="Google" id="ProtNLM"/>
    </source>
</evidence>
<feature type="compositionally biased region" description="Polar residues" evidence="1">
    <location>
        <begin position="637"/>
        <end position="649"/>
    </location>
</feature>
<feature type="non-terminal residue" evidence="2">
    <location>
        <position position="1"/>
    </location>
</feature>
<name>A0AAV5VZD1_9BILA</name>
<dbReference type="Proteomes" id="UP001432322">
    <property type="component" value="Unassembled WGS sequence"/>
</dbReference>
<gene>
    <name evidence="2" type="ORF">PFISCL1PPCAC_16249</name>
</gene>
<accession>A0AAV5VZD1</accession>